<dbReference type="Gene3D" id="3.30.450.40">
    <property type="match status" value="1"/>
</dbReference>
<evidence type="ECO:0000256" key="1">
    <source>
        <dbReference type="ARBA" id="ARBA00022491"/>
    </source>
</evidence>
<evidence type="ECO:0000256" key="2">
    <source>
        <dbReference type="ARBA" id="ARBA00023015"/>
    </source>
</evidence>
<keyword evidence="9" id="KW-1185">Reference proteome</keyword>
<dbReference type="SUPFAM" id="SSF46785">
    <property type="entry name" value="Winged helix' DNA-binding domain"/>
    <property type="match status" value="1"/>
</dbReference>
<dbReference type="GO" id="GO:0003677">
    <property type="term" value="F:DNA binding"/>
    <property type="evidence" value="ECO:0007669"/>
    <property type="project" value="InterPro"/>
</dbReference>
<dbReference type="InterPro" id="IPR036390">
    <property type="entry name" value="WH_DNA-bd_sf"/>
</dbReference>
<dbReference type="InterPro" id="IPR021153">
    <property type="entry name" value="HrcA_C"/>
</dbReference>
<dbReference type="InterPro" id="IPR029016">
    <property type="entry name" value="GAF-like_dom_sf"/>
</dbReference>
<organism evidence="8 9">
    <name type="scientific">Carnobacterium iners</name>
    <dbReference type="NCBI Taxonomy" id="1073423"/>
    <lineage>
        <taxon>Bacteria</taxon>
        <taxon>Bacillati</taxon>
        <taxon>Bacillota</taxon>
        <taxon>Bacilli</taxon>
        <taxon>Lactobacillales</taxon>
        <taxon>Carnobacteriaceae</taxon>
        <taxon>Carnobacterium</taxon>
    </lineage>
</organism>
<dbReference type="PANTHER" id="PTHR34824">
    <property type="entry name" value="HEAT-INDUCIBLE TRANSCRIPTION REPRESSOR HRCA"/>
    <property type="match status" value="1"/>
</dbReference>
<dbReference type="InterPro" id="IPR002571">
    <property type="entry name" value="HrcA"/>
</dbReference>
<dbReference type="PIRSF" id="PIRSF005485">
    <property type="entry name" value="HrcA"/>
    <property type="match status" value="1"/>
</dbReference>
<dbReference type="InterPro" id="IPR023120">
    <property type="entry name" value="WHTH_transcript_rep_HrcA_IDD"/>
</dbReference>
<evidence type="ECO:0000256" key="3">
    <source>
        <dbReference type="ARBA" id="ARBA00023016"/>
    </source>
</evidence>
<gene>
    <name evidence="5" type="primary">hrcA</name>
    <name evidence="8" type="ORF">SAMN04488700_1935</name>
</gene>
<dbReference type="InterPro" id="IPR005104">
    <property type="entry name" value="WHTH_HrcA_DNA-bd"/>
</dbReference>
<dbReference type="PANTHER" id="PTHR34824:SF1">
    <property type="entry name" value="HEAT-INDUCIBLE TRANSCRIPTION REPRESSOR HRCA"/>
    <property type="match status" value="1"/>
</dbReference>
<dbReference type="STRING" id="1073423.SAMN04488700_1935"/>
<comment type="function">
    <text evidence="5">Negative regulator of class I heat shock genes (grpE-dnaK-dnaJ and groELS operons). Prevents heat-shock induction of these operons.</text>
</comment>
<dbReference type="Proteomes" id="UP000193435">
    <property type="component" value="Unassembled WGS sequence"/>
</dbReference>
<dbReference type="OrthoDB" id="9783139at2"/>
<feature type="domain" description="Winged helix-turn-helix transcription repressor HrcA DNA-binding" evidence="7">
    <location>
        <begin position="1"/>
        <end position="72"/>
    </location>
</feature>
<feature type="domain" description="Heat-inducible transcription repressor HrcA C-terminal" evidence="6">
    <location>
        <begin position="104"/>
        <end position="322"/>
    </location>
</feature>
<dbReference type="EMBL" id="FXBJ01000002">
    <property type="protein sequence ID" value="SMH36863.1"/>
    <property type="molecule type" value="Genomic_DNA"/>
</dbReference>
<dbReference type="Pfam" id="PF01628">
    <property type="entry name" value="HrcA"/>
    <property type="match status" value="1"/>
</dbReference>
<dbReference type="NCBIfam" id="TIGR00331">
    <property type="entry name" value="hrcA"/>
    <property type="match status" value="1"/>
</dbReference>
<dbReference type="Gene3D" id="3.30.390.60">
    <property type="entry name" value="Heat-inducible transcription repressor hrca homolog, domain 3"/>
    <property type="match status" value="1"/>
</dbReference>
<evidence type="ECO:0000313" key="8">
    <source>
        <dbReference type="EMBL" id="SMH36863.1"/>
    </source>
</evidence>
<proteinExistence type="inferred from homology"/>
<protein>
    <recommendedName>
        <fullName evidence="5">Heat-inducible transcription repressor HrcA</fullName>
    </recommendedName>
</protein>
<evidence type="ECO:0000256" key="5">
    <source>
        <dbReference type="HAMAP-Rule" id="MF_00081"/>
    </source>
</evidence>
<name>A0A1X7NI68_9LACT</name>
<keyword evidence="2 5" id="KW-0805">Transcription regulation</keyword>
<evidence type="ECO:0000256" key="4">
    <source>
        <dbReference type="ARBA" id="ARBA00023163"/>
    </source>
</evidence>
<dbReference type="Gene3D" id="1.10.10.10">
    <property type="entry name" value="Winged helix-like DNA-binding domain superfamily/Winged helix DNA-binding domain"/>
    <property type="match status" value="1"/>
</dbReference>
<dbReference type="AlphaFoldDB" id="A0A1X7NI68"/>
<keyword evidence="3 5" id="KW-0346">Stress response</keyword>
<sequence>MLTERQILILKSIIFLYTNYGTPIGSKTLMNEAGLSYSSATIRNEMVHLEVLGFIEKTHSSSGRIPSIKGYRFYVDHLIHPIEIQKKDLITIKKSFSNEFHHLDEIVIQSVELLSQLTSYTAISLGPELKDSRLTGFRLVPLTENKVMVILVTDKGHVENQMFSLPKTIQPKDLEKMVTIFNERLVGHTLIEVFKKLETEIPALINKYAKSAVGISSALDTFILQAGRDQIHVGGKMNMLDYSNGMNVEKFKLIYSLMEDQHDLAHLLTPPQSGIEVKIGQELDDERFEGFSLITASYNVIGYGTGMIALLGPTSMPYSKMISLVDVFRNELSKKVIDYYHTMED</sequence>
<evidence type="ECO:0000259" key="7">
    <source>
        <dbReference type="Pfam" id="PF03444"/>
    </source>
</evidence>
<dbReference type="InterPro" id="IPR036388">
    <property type="entry name" value="WH-like_DNA-bd_sf"/>
</dbReference>
<dbReference type="RefSeq" id="WP_085560016.1">
    <property type="nucleotide sequence ID" value="NZ_FOAH01000012.1"/>
</dbReference>
<dbReference type="GO" id="GO:0045892">
    <property type="term" value="P:negative regulation of DNA-templated transcription"/>
    <property type="evidence" value="ECO:0007669"/>
    <property type="project" value="UniProtKB-UniRule"/>
</dbReference>
<evidence type="ECO:0000259" key="6">
    <source>
        <dbReference type="Pfam" id="PF01628"/>
    </source>
</evidence>
<reference evidence="8 9" key="1">
    <citation type="submission" date="2017-04" db="EMBL/GenBank/DDBJ databases">
        <authorList>
            <person name="Afonso C.L."/>
            <person name="Miller P.J."/>
            <person name="Scott M.A."/>
            <person name="Spackman E."/>
            <person name="Goraichik I."/>
            <person name="Dimitrov K.M."/>
            <person name="Suarez D.L."/>
            <person name="Swayne D.E."/>
        </authorList>
    </citation>
    <scope>NUCLEOTIDE SEQUENCE [LARGE SCALE GENOMIC DNA]</scope>
    <source>
        <strain evidence="8 9">LMG26642</strain>
    </source>
</reference>
<dbReference type="HAMAP" id="MF_00081">
    <property type="entry name" value="HrcA"/>
    <property type="match status" value="1"/>
</dbReference>
<comment type="similarity">
    <text evidence="5">Belongs to the HrcA family.</text>
</comment>
<keyword evidence="1 5" id="KW-0678">Repressor</keyword>
<evidence type="ECO:0000313" key="9">
    <source>
        <dbReference type="Proteomes" id="UP000193435"/>
    </source>
</evidence>
<dbReference type="Pfam" id="PF03444">
    <property type="entry name" value="WHD_HrcA"/>
    <property type="match status" value="1"/>
</dbReference>
<dbReference type="SUPFAM" id="SSF55781">
    <property type="entry name" value="GAF domain-like"/>
    <property type="match status" value="1"/>
</dbReference>
<keyword evidence="4 5" id="KW-0804">Transcription</keyword>
<accession>A0A1X7NI68</accession>